<keyword evidence="4" id="KW-1185">Reference proteome</keyword>
<evidence type="ECO:0000259" key="1">
    <source>
        <dbReference type="Pfam" id="PF01927"/>
    </source>
</evidence>
<dbReference type="RefSeq" id="WP_083051006.1">
    <property type="nucleotide sequence ID" value="NZ_MWQY01000012.1"/>
</dbReference>
<evidence type="ECO:0000259" key="2">
    <source>
        <dbReference type="Pfam" id="PF14451"/>
    </source>
</evidence>
<dbReference type="Gene3D" id="3.10.20.30">
    <property type="match status" value="1"/>
</dbReference>
<dbReference type="PANTHER" id="PTHR39081:SF1">
    <property type="entry name" value="MUT7-C RNASE DOMAIN-CONTAINING PROTEIN"/>
    <property type="match status" value="1"/>
</dbReference>
<dbReference type="InterPro" id="IPR027798">
    <property type="entry name" value="Ub_Mut7C"/>
</dbReference>
<dbReference type="PANTHER" id="PTHR39081">
    <property type="entry name" value="MUT7-C DOMAIN-CONTAINING PROTEIN"/>
    <property type="match status" value="1"/>
</dbReference>
<proteinExistence type="predicted"/>
<dbReference type="STRING" id="1963862.B4O97_11610"/>
<dbReference type="AlphaFoldDB" id="A0A1Y1RWJ6"/>
<dbReference type="Pfam" id="PF14451">
    <property type="entry name" value="Ub-Mut7C"/>
    <property type="match status" value="1"/>
</dbReference>
<protein>
    <recommendedName>
        <fullName evidence="5">Twitching motility protein PilT</fullName>
    </recommendedName>
</protein>
<reference evidence="3 4" key="1">
    <citation type="submission" date="2017-03" db="EMBL/GenBank/DDBJ databases">
        <title>Draft Genome sequence of Marispirochaeta sp. strain JC444.</title>
        <authorList>
            <person name="Shivani Y."/>
            <person name="Subhash Y."/>
            <person name="Sasikala C."/>
            <person name="Ramana C."/>
        </authorList>
    </citation>
    <scope>NUCLEOTIDE SEQUENCE [LARGE SCALE GENOMIC DNA]</scope>
    <source>
        <strain evidence="3 4">JC444</strain>
    </source>
</reference>
<dbReference type="InterPro" id="IPR012675">
    <property type="entry name" value="Beta-grasp_dom_sf"/>
</dbReference>
<evidence type="ECO:0000313" key="4">
    <source>
        <dbReference type="Proteomes" id="UP000192343"/>
    </source>
</evidence>
<accession>A0A1Y1RWJ6</accession>
<dbReference type="Pfam" id="PF01927">
    <property type="entry name" value="Mut7-C"/>
    <property type="match status" value="1"/>
</dbReference>
<gene>
    <name evidence="3" type="ORF">B4O97_11610</name>
</gene>
<dbReference type="Proteomes" id="UP000192343">
    <property type="component" value="Unassembled WGS sequence"/>
</dbReference>
<dbReference type="OrthoDB" id="9797655at2"/>
<feature type="domain" description="Ubiquitin Mut7-C" evidence="2">
    <location>
        <begin position="2"/>
        <end position="78"/>
    </location>
</feature>
<sequence length="251" mass="29306">MIRLRFYEELNDFLDPERRKCSFSIPFNFTRSVKDLIESLGVPHVEVDLILVNGESVGFDYLVQDGDLISVYPVFEGLDISEVTRLRPQPLRESRFIADVHLKTLVRKLRMLGFDTLYDPSWDDPELAAVSNREERILLTRDRGLLKRSIVRRGLYIRSHRPDEQLREVIRRLDLSKSARPLSRCIRCNGPLERIGLQKALDENSDGAPIPRDVQEEQKEISRCTRCGKFYWRGSHYDRMIAQIRSILFSA</sequence>
<dbReference type="InterPro" id="IPR002782">
    <property type="entry name" value="Mut7-C_RNAse_dom"/>
</dbReference>
<evidence type="ECO:0000313" key="3">
    <source>
        <dbReference type="EMBL" id="ORC34594.1"/>
    </source>
</evidence>
<organism evidence="3 4">
    <name type="scientific">Marispirochaeta aestuarii</name>
    <dbReference type="NCBI Taxonomy" id="1963862"/>
    <lineage>
        <taxon>Bacteria</taxon>
        <taxon>Pseudomonadati</taxon>
        <taxon>Spirochaetota</taxon>
        <taxon>Spirochaetia</taxon>
        <taxon>Spirochaetales</taxon>
        <taxon>Spirochaetaceae</taxon>
        <taxon>Marispirochaeta</taxon>
    </lineage>
</organism>
<dbReference type="EMBL" id="MWQY01000012">
    <property type="protein sequence ID" value="ORC34594.1"/>
    <property type="molecule type" value="Genomic_DNA"/>
</dbReference>
<comment type="caution">
    <text evidence="3">The sequence shown here is derived from an EMBL/GenBank/DDBJ whole genome shotgun (WGS) entry which is preliminary data.</text>
</comment>
<dbReference type="InterPro" id="IPR016155">
    <property type="entry name" value="Mopterin_synth/thiamin_S_b"/>
</dbReference>
<feature type="domain" description="Mut7-C RNAse" evidence="1">
    <location>
        <begin position="95"/>
        <end position="242"/>
    </location>
</feature>
<dbReference type="SUPFAM" id="SSF54285">
    <property type="entry name" value="MoaD/ThiS"/>
    <property type="match status" value="1"/>
</dbReference>
<name>A0A1Y1RWJ6_9SPIO</name>
<evidence type="ECO:0008006" key="5">
    <source>
        <dbReference type="Google" id="ProtNLM"/>
    </source>
</evidence>